<reference evidence="2" key="1">
    <citation type="submission" date="2021-03" db="EMBL/GenBank/DDBJ databases">
        <title>Comparative genomics and phylogenomic investigation of the class Geoglossomycetes provide insights into ecological specialization and systematics.</title>
        <authorList>
            <person name="Melie T."/>
            <person name="Pirro S."/>
            <person name="Miller A.N."/>
            <person name="Quandt A."/>
        </authorList>
    </citation>
    <scope>NUCLEOTIDE SEQUENCE</scope>
    <source>
        <strain evidence="2">GBOQ0MN5Z8</strain>
    </source>
</reference>
<proteinExistence type="inferred from homology"/>
<dbReference type="EC" id="2.3.1.4" evidence="1"/>
<dbReference type="InterPro" id="IPR039143">
    <property type="entry name" value="GNPNAT1-like"/>
</dbReference>
<organism evidence="2 3">
    <name type="scientific">Glutinoglossum americanum</name>
    <dbReference type="NCBI Taxonomy" id="1670608"/>
    <lineage>
        <taxon>Eukaryota</taxon>
        <taxon>Fungi</taxon>
        <taxon>Dikarya</taxon>
        <taxon>Ascomycota</taxon>
        <taxon>Pezizomycotina</taxon>
        <taxon>Geoglossomycetes</taxon>
        <taxon>Geoglossales</taxon>
        <taxon>Geoglossaceae</taxon>
        <taxon>Glutinoglossum</taxon>
    </lineage>
</organism>
<evidence type="ECO:0000313" key="2">
    <source>
        <dbReference type="EMBL" id="KAH0538098.1"/>
    </source>
</evidence>
<dbReference type="Gene3D" id="3.40.630.30">
    <property type="match status" value="1"/>
</dbReference>
<name>A0A9P8HUT3_9PEZI</name>
<gene>
    <name evidence="2" type="ORF">FGG08_005310</name>
</gene>
<dbReference type="EMBL" id="JAGHQL010000123">
    <property type="protein sequence ID" value="KAH0538098.1"/>
    <property type="molecule type" value="Genomic_DNA"/>
</dbReference>
<accession>A0A9P8HUT3</accession>
<dbReference type="OrthoDB" id="10039976at2759"/>
<keyword evidence="1" id="KW-0012">Acyltransferase</keyword>
<dbReference type="GO" id="GO:0004343">
    <property type="term" value="F:glucosamine 6-phosphate N-acetyltransferase activity"/>
    <property type="evidence" value="ECO:0007669"/>
    <property type="project" value="UniProtKB-UniRule"/>
</dbReference>
<feature type="non-terminal residue" evidence="2">
    <location>
        <position position="104"/>
    </location>
</feature>
<comment type="catalytic activity">
    <reaction evidence="1">
        <text>D-glucosamine 6-phosphate + acetyl-CoA = N-acetyl-D-glucosamine 6-phosphate + CoA + H(+)</text>
        <dbReference type="Rhea" id="RHEA:10292"/>
        <dbReference type="ChEBI" id="CHEBI:15378"/>
        <dbReference type="ChEBI" id="CHEBI:57287"/>
        <dbReference type="ChEBI" id="CHEBI:57288"/>
        <dbReference type="ChEBI" id="CHEBI:57513"/>
        <dbReference type="ChEBI" id="CHEBI:58725"/>
        <dbReference type="EC" id="2.3.1.4"/>
    </reaction>
</comment>
<comment type="similarity">
    <text evidence="1">Belongs to the acetyltransferase family. GNA1 subfamily.</text>
</comment>
<evidence type="ECO:0000256" key="1">
    <source>
        <dbReference type="RuleBase" id="RU365086"/>
    </source>
</evidence>
<dbReference type="Proteomes" id="UP000698800">
    <property type="component" value="Unassembled WGS sequence"/>
</dbReference>
<comment type="caution">
    <text evidence="2">The sequence shown here is derived from an EMBL/GenBank/DDBJ whole genome shotgun (WGS) entry which is preliminary data.</text>
</comment>
<dbReference type="InterPro" id="IPR016181">
    <property type="entry name" value="Acyl_CoA_acyltransferase"/>
</dbReference>
<protein>
    <recommendedName>
        <fullName evidence="1">Glucosamine 6-phosphate N-acetyltransferase</fullName>
        <ecNumber evidence="1">2.3.1.4</ecNumber>
    </recommendedName>
</protein>
<dbReference type="PANTHER" id="PTHR13355">
    <property type="entry name" value="GLUCOSAMINE 6-PHOSPHATE N-ACETYLTRANSFERASE"/>
    <property type="match status" value="1"/>
</dbReference>
<sequence>MSTPTTTATTAAADPPLFPPALLAPSTAALLPQNYSIRPLRASDYALGFLDVLRVLTQVGDITAAAFGERFEWMRRREDEYFVIVVADGAGQIVGTGCLVVERK</sequence>
<dbReference type="SUPFAM" id="SSF55729">
    <property type="entry name" value="Acyl-CoA N-acyltransferases (Nat)"/>
    <property type="match status" value="1"/>
</dbReference>
<keyword evidence="3" id="KW-1185">Reference proteome</keyword>
<dbReference type="GO" id="GO:0006048">
    <property type="term" value="P:UDP-N-acetylglucosamine biosynthetic process"/>
    <property type="evidence" value="ECO:0007669"/>
    <property type="project" value="UniProtKB-UniRule"/>
</dbReference>
<comment type="pathway">
    <text evidence="1">Nucleotide-sugar biosynthesis; UDP-N-acetyl-alpha-D-glucosamine biosynthesis; N-acetyl-alpha-D-glucosamine 1-phosphate from alpha-D-glucosamine 6-phosphate (route I): step 1/2.</text>
</comment>
<dbReference type="AlphaFoldDB" id="A0A9P8HUT3"/>
<dbReference type="PANTHER" id="PTHR13355:SF11">
    <property type="entry name" value="GLUCOSAMINE 6-PHOSPHATE N-ACETYLTRANSFERASE"/>
    <property type="match status" value="1"/>
</dbReference>
<evidence type="ECO:0000313" key="3">
    <source>
        <dbReference type="Proteomes" id="UP000698800"/>
    </source>
</evidence>
<keyword evidence="1" id="KW-0808">Transferase</keyword>